<evidence type="ECO:0000313" key="2">
    <source>
        <dbReference type="EMBL" id="MFC4652868.1"/>
    </source>
</evidence>
<organism evidence="2 3">
    <name type="scientific">Lactococcus nasutitermitis</name>
    <dbReference type="NCBI Taxonomy" id="1652957"/>
    <lineage>
        <taxon>Bacteria</taxon>
        <taxon>Bacillati</taxon>
        <taxon>Bacillota</taxon>
        <taxon>Bacilli</taxon>
        <taxon>Lactobacillales</taxon>
        <taxon>Streptococcaceae</taxon>
        <taxon>Lactococcus</taxon>
    </lineage>
</organism>
<evidence type="ECO:0000313" key="3">
    <source>
        <dbReference type="Proteomes" id="UP001595987"/>
    </source>
</evidence>
<evidence type="ECO:0000256" key="1">
    <source>
        <dbReference type="SAM" id="Phobius"/>
    </source>
</evidence>
<reference evidence="3" key="1">
    <citation type="journal article" date="2019" name="Int. J. Syst. Evol. Microbiol.">
        <title>The Global Catalogue of Microorganisms (GCM) 10K type strain sequencing project: providing services to taxonomists for standard genome sequencing and annotation.</title>
        <authorList>
            <consortium name="The Broad Institute Genomics Platform"/>
            <consortium name="The Broad Institute Genome Sequencing Center for Infectious Disease"/>
            <person name="Wu L."/>
            <person name="Ma J."/>
        </authorList>
    </citation>
    <scope>NUCLEOTIDE SEQUENCE [LARGE SCALE GENOMIC DNA]</scope>
    <source>
        <strain evidence="3">CCUG 63287</strain>
    </source>
</reference>
<dbReference type="RefSeq" id="WP_373306166.1">
    <property type="nucleotide sequence ID" value="NZ_BOVQ01000010.1"/>
</dbReference>
<accession>A0ABV9JFY1</accession>
<dbReference type="Proteomes" id="UP001595987">
    <property type="component" value="Unassembled WGS sequence"/>
</dbReference>
<keyword evidence="1" id="KW-0472">Membrane</keyword>
<keyword evidence="3" id="KW-1185">Reference proteome</keyword>
<dbReference type="EMBL" id="JBHSGD010000006">
    <property type="protein sequence ID" value="MFC4652868.1"/>
    <property type="molecule type" value="Genomic_DNA"/>
</dbReference>
<keyword evidence="1" id="KW-0812">Transmembrane</keyword>
<sequence length="71" mass="8294">MMLFLLFAALIVFAVIKGFFKYILPVLLILFVLRMILGGLMLLFSPHFWGALLVVAFFVWLIGTVKRQRRY</sequence>
<feature type="transmembrane region" description="Helical" evidence="1">
    <location>
        <begin position="28"/>
        <end position="61"/>
    </location>
</feature>
<comment type="caution">
    <text evidence="2">The sequence shown here is derived from an EMBL/GenBank/DDBJ whole genome shotgun (WGS) entry which is preliminary data.</text>
</comment>
<protein>
    <recommendedName>
        <fullName evidence="4">Phage shock protein G</fullName>
    </recommendedName>
</protein>
<name>A0ABV9JFY1_9LACT</name>
<keyword evidence="1" id="KW-1133">Transmembrane helix</keyword>
<gene>
    <name evidence="2" type="ORF">ACFO26_08080</name>
</gene>
<evidence type="ECO:0008006" key="4">
    <source>
        <dbReference type="Google" id="ProtNLM"/>
    </source>
</evidence>
<proteinExistence type="predicted"/>